<dbReference type="EMBL" id="JAFBCV010000004">
    <property type="protein sequence ID" value="MBM7838343.1"/>
    <property type="molecule type" value="Genomic_DNA"/>
</dbReference>
<protein>
    <submittedName>
        <fullName evidence="2">Uncharacterized protein</fullName>
    </submittedName>
</protein>
<reference evidence="2" key="1">
    <citation type="submission" date="2021-01" db="EMBL/GenBank/DDBJ databases">
        <title>Genomic Encyclopedia of Type Strains, Phase IV (KMG-IV): sequencing the most valuable type-strain genomes for metagenomic binning, comparative biology and taxonomic classification.</title>
        <authorList>
            <person name="Goeker M."/>
        </authorList>
    </citation>
    <scope>NUCLEOTIDE SEQUENCE</scope>
    <source>
        <strain evidence="2">DSM 21943</strain>
    </source>
</reference>
<sequence length="109" mass="13601">MRNFYRELENLKTQLEEDFNYYNTRQSMIDKRIKLLQDRNHIAQNAEELEMMLKARREVKERVVQLLPLRDMFKHEWDEVKDRLKRAEENRVRIQNDLRKARLLEKEIV</sequence>
<proteinExistence type="predicted"/>
<accession>A0ABS2SS46</accession>
<keyword evidence="1" id="KW-0175">Coiled coil</keyword>
<dbReference type="Proteomes" id="UP001179280">
    <property type="component" value="Unassembled WGS sequence"/>
</dbReference>
<comment type="caution">
    <text evidence="2">The sequence shown here is derived from an EMBL/GenBank/DDBJ whole genome shotgun (WGS) entry which is preliminary data.</text>
</comment>
<feature type="coiled-coil region" evidence="1">
    <location>
        <begin position="70"/>
        <end position="104"/>
    </location>
</feature>
<evidence type="ECO:0000313" key="3">
    <source>
        <dbReference type="Proteomes" id="UP001179280"/>
    </source>
</evidence>
<keyword evidence="3" id="KW-1185">Reference proteome</keyword>
<dbReference type="RefSeq" id="WP_204465516.1">
    <property type="nucleotide sequence ID" value="NZ_JAFBCV010000004.1"/>
</dbReference>
<gene>
    <name evidence="2" type="ORF">JOC54_001599</name>
</gene>
<organism evidence="2 3">
    <name type="scientific">Shouchella xiaoxiensis</name>
    <dbReference type="NCBI Taxonomy" id="766895"/>
    <lineage>
        <taxon>Bacteria</taxon>
        <taxon>Bacillati</taxon>
        <taxon>Bacillota</taxon>
        <taxon>Bacilli</taxon>
        <taxon>Bacillales</taxon>
        <taxon>Bacillaceae</taxon>
        <taxon>Shouchella</taxon>
    </lineage>
</organism>
<name>A0ABS2SS46_9BACI</name>
<evidence type="ECO:0000256" key="1">
    <source>
        <dbReference type="SAM" id="Coils"/>
    </source>
</evidence>
<evidence type="ECO:0000313" key="2">
    <source>
        <dbReference type="EMBL" id="MBM7838343.1"/>
    </source>
</evidence>